<organism evidence="8 9">
    <name type="scientific">Mycoplasmopsis columboralis</name>
    <dbReference type="NCBI Taxonomy" id="171282"/>
    <lineage>
        <taxon>Bacteria</taxon>
        <taxon>Bacillati</taxon>
        <taxon>Mycoplasmatota</taxon>
        <taxon>Mycoplasmoidales</taxon>
        <taxon>Metamycoplasmataceae</taxon>
        <taxon>Mycoplasmopsis</taxon>
    </lineage>
</organism>
<dbReference type="InterPro" id="IPR000711">
    <property type="entry name" value="ATPase_OSCP/dsu"/>
</dbReference>
<evidence type="ECO:0000256" key="2">
    <source>
        <dbReference type="ARBA" id="ARBA00022448"/>
    </source>
</evidence>
<dbReference type="GO" id="GO:0005886">
    <property type="term" value="C:plasma membrane"/>
    <property type="evidence" value="ECO:0007669"/>
    <property type="project" value="UniProtKB-SubCell"/>
</dbReference>
<dbReference type="SUPFAM" id="SSF47928">
    <property type="entry name" value="N-terminal domain of the delta subunit of the F1F0-ATP synthase"/>
    <property type="match status" value="1"/>
</dbReference>
<accession>A0A449B7I6</accession>
<keyword evidence="7" id="KW-0139">CF(1)</keyword>
<evidence type="ECO:0000256" key="1">
    <source>
        <dbReference type="ARBA" id="ARBA00004370"/>
    </source>
</evidence>
<evidence type="ECO:0000256" key="7">
    <source>
        <dbReference type="HAMAP-Rule" id="MF_01416"/>
    </source>
</evidence>
<keyword evidence="9" id="KW-1185">Reference proteome</keyword>
<dbReference type="Proteomes" id="UP000289497">
    <property type="component" value="Chromosome"/>
</dbReference>
<evidence type="ECO:0000256" key="3">
    <source>
        <dbReference type="ARBA" id="ARBA00022781"/>
    </source>
</evidence>
<dbReference type="Gene3D" id="1.10.520.20">
    <property type="entry name" value="N-terminal domain of the delta subunit of the F1F0-ATP synthase"/>
    <property type="match status" value="1"/>
</dbReference>
<comment type="similarity">
    <text evidence="7">Belongs to the ATPase delta chain family.</text>
</comment>
<evidence type="ECO:0000256" key="6">
    <source>
        <dbReference type="ARBA" id="ARBA00023310"/>
    </source>
</evidence>
<keyword evidence="7" id="KW-1003">Cell membrane</keyword>
<dbReference type="RefSeq" id="WP_036435360.1">
    <property type="nucleotide sequence ID" value="NZ_LR215039.1"/>
</dbReference>
<keyword evidence="4 7" id="KW-0406">Ion transport</keyword>
<protein>
    <recommendedName>
        <fullName evidence="7">ATP synthase subunit delta</fullName>
    </recommendedName>
    <alternativeName>
        <fullName evidence="7">ATP synthase F(1) sector subunit delta</fullName>
    </alternativeName>
    <alternativeName>
        <fullName evidence="7">F-type ATPase subunit delta</fullName>
        <shortName evidence="7">F-ATPase subunit delta</shortName>
    </alternativeName>
</protein>
<name>A0A449B7I6_9BACT</name>
<dbReference type="HAMAP" id="MF_01416">
    <property type="entry name" value="ATP_synth_delta_bact"/>
    <property type="match status" value="1"/>
</dbReference>
<evidence type="ECO:0000256" key="4">
    <source>
        <dbReference type="ARBA" id="ARBA00023065"/>
    </source>
</evidence>
<keyword evidence="2 7" id="KW-0813">Transport</keyword>
<comment type="function">
    <text evidence="7">This protein is part of the stalk that links CF(0) to CF(1). It either transmits conformational changes from CF(0) to CF(1) or is implicated in proton conduction.</text>
</comment>
<dbReference type="GO" id="GO:0016787">
    <property type="term" value="F:hydrolase activity"/>
    <property type="evidence" value="ECO:0007669"/>
    <property type="project" value="UniProtKB-KW"/>
</dbReference>
<reference evidence="8 9" key="1">
    <citation type="submission" date="2019-01" db="EMBL/GenBank/DDBJ databases">
        <authorList>
            <consortium name="Pathogen Informatics"/>
        </authorList>
    </citation>
    <scope>NUCLEOTIDE SEQUENCE [LARGE SCALE GENOMIC DNA]</scope>
    <source>
        <strain evidence="8 9">NCTC10179</strain>
    </source>
</reference>
<comment type="function">
    <text evidence="7">F(1)F(0) ATP synthase produces ATP from ADP in the presence of a proton or sodium gradient. F-type ATPases consist of two structural domains, F(1) containing the extramembraneous catalytic core and F(0) containing the membrane proton channel, linked together by a central stalk and a peripheral stalk. During catalysis, ATP synthesis in the catalytic domain of F(1) is coupled via a rotary mechanism of the central stalk subunits to proton translocation.</text>
</comment>
<evidence type="ECO:0000313" key="9">
    <source>
        <dbReference type="Proteomes" id="UP000289497"/>
    </source>
</evidence>
<dbReference type="NCBIfam" id="TIGR01145">
    <property type="entry name" value="ATP_synt_delta"/>
    <property type="match status" value="1"/>
</dbReference>
<evidence type="ECO:0000256" key="5">
    <source>
        <dbReference type="ARBA" id="ARBA00023136"/>
    </source>
</evidence>
<dbReference type="GO" id="GO:0045259">
    <property type="term" value="C:proton-transporting ATP synthase complex"/>
    <property type="evidence" value="ECO:0007669"/>
    <property type="project" value="UniProtKB-KW"/>
</dbReference>
<dbReference type="PRINTS" id="PR00125">
    <property type="entry name" value="ATPASEDELTA"/>
</dbReference>
<dbReference type="Pfam" id="PF00213">
    <property type="entry name" value="OSCP"/>
    <property type="match status" value="1"/>
</dbReference>
<keyword evidence="3 7" id="KW-0375">Hydrogen ion transport</keyword>
<dbReference type="GO" id="GO:0046933">
    <property type="term" value="F:proton-transporting ATP synthase activity, rotational mechanism"/>
    <property type="evidence" value="ECO:0007669"/>
    <property type="project" value="UniProtKB-UniRule"/>
</dbReference>
<dbReference type="PANTHER" id="PTHR11910">
    <property type="entry name" value="ATP SYNTHASE DELTA CHAIN"/>
    <property type="match status" value="1"/>
</dbReference>
<keyword evidence="5 7" id="KW-0472">Membrane</keyword>
<keyword evidence="6 7" id="KW-0066">ATP synthesis</keyword>
<dbReference type="InterPro" id="IPR026015">
    <property type="entry name" value="ATP_synth_OSCP/delta_N_sf"/>
</dbReference>
<keyword evidence="8" id="KW-0378">Hydrolase</keyword>
<proteinExistence type="inferred from homology"/>
<sequence length="184" mass="21298">MLDKSNIKGYAIALFELVKEANKFEQIHVECNQILTVVQQNPNLIDFWSALNVPNEEKLKLVDDLLFDYDPILKNLIKVAIERKSINKIKTILTHYLKLSNEALKISFVKVITAKEISQDHLDRIKDKLEKHYHRRFEIKNVIDKSLISGFQIVSESRIIQKNYKNDLAQLIGAITTKNIKGGR</sequence>
<dbReference type="AlphaFoldDB" id="A0A449B7I6"/>
<dbReference type="OrthoDB" id="400380at2"/>
<dbReference type="KEGG" id="mcou:NCTC10179_00750"/>
<dbReference type="EMBL" id="LR215039">
    <property type="protein sequence ID" value="VEU76554.1"/>
    <property type="molecule type" value="Genomic_DNA"/>
</dbReference>
<evidence type="ECO:0000313" key="8">
    <source>
        <dbReference type="EMBL" id="VEU76554.1"/>
    </source>
</evidence>
<comment type="subcellular location">
    <subcellularLocation>
        <location evidence="7">Cell membrane</location>
        <topology evidence="7">Peripheral membrane protein</topology>
    </subcellularLocation>
    <subcellularLocation>
        <location evidence="1">Membrane</location>
    </subcellularLocation>
</comment>
<gene>
    <name evidence="7 8" type="primary">atpH</name>
    <name evidence="8" type="ORF">NCTC10179_00750</name>
</gene>